<dbReference type="RefSeq" id="XP_022464657.1">
    <property type="nucleotide sequence ID" value="XM_022608131.1"/>
</dbReference>
<feature type="compositionally biased region" description="Basic and acidic residues" evidence="1">
    <location>
        <begin position="449"/>
        <end position="459"/>
    </location>
</feature>
<dbReference type="EMBL" id="HE978318">
    <property type="protein sequence ID" value="CCK70411.1"/>
    <property type="molecule type" value="Genomic_DNA"/>
</dbReference>
<protein>
    <recommendedName>
        <fullName evidence="4">Zinc-regulated protein 8</fullName>
    </recommendedName>
</protein>
<reference evidence="3" key="2">
    <citation type="submission" date="2012-08" db="EMBL/GenBank/DDBJ databases">
        <title>Genome sequence of Kazachstania naganishii.</title>
        <authorList>
            <person name="Gordon J.L."/>
            <person name="Armisen D."/>
            <person name="Proux-Wera E."/>
            <person name="OhEigeartaigh S.S."/>
            <person name="Byrne K.P."/>
            <person name="Wolfe K.H."/>
        </authorList>
    </citation>
    <scope>NUCLEOTIDE SEQUENCE [LARGE SCALE GENOMIC DNA]</scope>
    <source>
        <strain evidence="3">ATCC MYA-139 / BCRC 22969 / CBS 8797 / CCRC 22969 / KCTC 17520 / NBRC 10181 / NCYC 3082</strain>
    </source>
</reference>
<feature type="region of interest" description="Disordered" evidence="1">
    <location>
        <begin position="302"/>
        <end position="347"/>
    </location>
</feature>
<feature type="region of interest" description="Disordered" evidence="1">
    <location>
        <begin position="749"/>
        <end position="792"/>
    </location>
</feature>
<evidence type="ECO:0000313" key="3">
    <source>
        <dbReference type="Proteomes" id="UP000006310"/>
    </source>
</evidence>
<dbReference type="KEGG" id="kng:KNAG_0E01470"/>
<feature type="compositionally biased region" description="Polar residues" evidence="1">
    <location>
        <begin position="846"/>
        <end position="873"/>
    </location>
</feature>
<sequence length="873" mass="97436">MRSFINAHRKSDSADLTNSGSGSRGAHTSNTAGGSTTPPSSLPPQRRSIDNGIDPFSNITAQELLETTPPPSIHRKSISPSKHSPTFESFQRLANKTILTAKLFKRTSNSNLNGSYTASANANHGSPPASSGVGYKKAITHSPPSSHGPVANANDGNTLLPALNSDGFEEMPAIKGTITHSWGSTDLMNDHTQVIKLNEGLSQPVRQPKSKEQRHSLNGGREEVLDIKRDKPYRESLQSNETTPRTKAKEQKYKNRQARIHSDVDFVNFKNTVTDKNLDEISKVELPQITIQEPIKRERTDITRRKLRLKRTQSREPASDEEEHPNETLSGSSDEESTTDSEFSFEVSKLNGRTSSVKYYPKPEDEEVEGEKVYIDDLYEDENFDEDMNLDNDNILEELKALARKSQNVLGVRDTSLQANDVISPQNDPAVNTPHTAEDEGGIPSTLESRNKNISKYDDLFDLSDDENNENTSEDISTNTQAFRTASETPKDISTTKISSYNDLFSLSDDEDSSDVQSHKSEVAINDNTEGYNGAKPLKPSIPSAPLKKYGDLFALSDDDSDEPLSEENELVTDSSPKPWMLLSKQKPYIPPHSTHQTERKEEGSKVMYRDLFELFDDENDQHLTVPSPNRQIPDPLSKDSSLHEVLLNLSEETTLQTPFQPSHVFSPHRELRSPTPQSLPPPARSHGLKYHDLSCNLDSEVPDSTRFLYFIDETEEDEYNNQRKALKDDEYDLDEINIVPEDYEFGETGTRRSTLRSRSRNNYGTSPMSFKATHSYQGKPIGASKETTPINSRLELSDKTVTFFDSDHLTQSIQDNKTPPHSPTLSPTDDSISTPTSNTYPKPSPNYSSTSCHFLSPIQESPTMTNSPRGNK</sequence>
<name>J7S7M3_HUIN7</name>
<feature type="region of interest" description="Disordered" evidence="1">
    <location>
        <begin position="811"/>
        <end position="873"/>
    </location>
</feature>
<dbReference type="OMA" id="QSLKYHD"/>
<feature type="region of interest" description="Disordered" evidence="1">
    <location>
        <begin position="422"/>
        <end position="494"/>
    </location>
</feature>
<feature type="region of interest" description="Disordered" evidence="1">
    <location>
        <begin position="115"/>
        <end position="164"/>
    </location>
</feature>
<reference evidence="2 3" key="1">
    <citation type="journal article" date="2011" name="Proc. Natl. Acad. Sci. U.S.A.">
        <title>Evolutionary erosion of yeast sex chromosomes by mating-type switching accidents.</title>
        <authorList>
            <person name="Gordon J.L."/>
            <person name="Armisen D."/>
            <person name="Proux-Wera E."/>
            <person name="Oheigeartaigh S.S."/>
            <person name="Byrne K.P."/>
            <person name="Wolfe K.H."/>
        </authorList>
    </citation>
    <scope>NUCLEOTIDE SEQUENCE [LARGE SCALE GENOMIC DNA]</scope>
    <source>
        <strain evidence="3">ATCC MYA-139 / BCRC 22969 / CBS 8797 / CCRC 22969 / KCTC 17520 / NBRC 10181 / NCYC 3082</strain>
    </source>
</reference>
<accession>J7S7M3</accession>
<dbReference type="HOGENOM" id="CLU_301677_0_0_1"/>
<dbReference type="Proteomes" id="UP000006310">
    <property type="component" value="Chromosome 5"/>
</dbReference>
<feature type="compositionally biased region" description="Polar residues" evidence="1">
    <location>
        <begin position="236"/>
        <end position="245"/>
    </location>
</feature>
<feature type="region of interest" description="Disordered" evidence="1">
    <location>
        <begin position="509"/>
        <end position="578"/>
    </location>
</feature>
<evidence type="ECO:0000256" key="1">
    <source>
        <dbReference type="SAM" id="MobiDB-lite"/>
    </source>
</evidence>
<feature type="compositionally biased region" description="Acidic residues" evidence="1">
    <location>
        <begin position="460"/>
        <end position="473"/>
    </location>
</feature>
<feature type="compositionally biased region" description="Polar residues" evidence="1">
    <location>
        <begin position="811"/>
        <end position="820"/>
    </location>
</feature>
<feature type="compositionally biased region" description="Polar residues" evidence="1">
    <location>
        <begin position="762"/>
        <end position="777"/>
    </location>
</feature>
<feature type="compositionally biased region" description="Low complexity" evidence="1">
    <location>
        <begin position="28"/>
        <end position="39"/>
    </location>
</feature>
<keyword evidence="3" id="KW-1185">Reference proteome</keyword>
<feature type="compositionally biased region" description="Polar residues" evidence="1">
    <location>
        <begin position="115"/>
        <end position="124"/>
    </location>
</feature>
<feature type="compositionally biased region" description="Polar residues" evidence="1">
    <location>
        <begin position="422"/>
        <end position="435"/>
    </location>
</feature>
<proteinExistence type="predicted"/>
<dbReference type="AlphaFoldDB" id="J7S7M3"/>
<gene>
    <name evidence="2" type="primary">KNAG0E01470</name>
    <name evidence="2" type="ordered locus">KNAG_0E01470</name>
</gene>
<feature type="region of interest" description="Disordered" evidence="1">
    <location>
        <begin position="199"/>
        <end position="257"/>
    </location>
</feature>
<dbReference type="GeneID" id="34526111"/>
<feature type="region of interest" description="Disordered" evidence="1">
    <location>
        <begin position="660"/>
        <end position="686"/>
    </location>
</feature>
<dbReference type="OrthoDB" id="3973129at2759"/>
<feature type="compositionally biased region" description="Basic and acidic residues" evidence="1">
    <location>
        <begin position="209"/>
        <end position="234"/>
    </location>
</feature>
<evidence type="ECO:0008006" key="4">
    <source>
        <dbReference type="Google" id="ProtNLM"/>
    </source>
</evidence>
<feature type="region of interest" description="Disordered" evidence="1">
    <location>
        <begin position="1"/>
        <end position="55"/>
    </location>
</feature>
<feature type="compositionally biased region" description="Acidic residues" evidence="1">
    <location>
        <begin position="557"/>
        <end position="571"/>
    </location>
</feature>
<feature type="compositionally biased region" description="Low complexity" evidence="1">
    <location>
        <begin position="824"/>
        <end position="840"/>
    </location>
</feature>
<organism evidence="2 3">
    <name type="scientific">Huiozyma naganishii (strain ATCC MYA-139 / BCRC 22969 / CBS 8797 / KCTC 17520 / NBRC 10181 / NCYC 3082 / Yp74L-3)</name>
    <name type="common">Yeast</name>
    <name type="synonym">Kazachstania naganishii</name>
    <dbReference type="NCBI Taxonomy" id="1071383"/>
    <lineage>
        <taxon>Eukaryota</taxon>
        <taxon>Fungi</taxon>
        <taxon>Dikarya</taxon>
        <taxon>Ascomycota</taxon>
        <taxon>Saccharomycotina</taxon>
        <taxon>Saccharomycetes</taxon>
        <taxon>Saccharomycetales</taxon>
        <taxon>Saccharomycetaceae</taxon>
        <taxon>Huiozyma</taxon>
    </lineage>
</organism>
<feature type="compositionally biased region" description="Polar residues" evidence="1">
    <location>
        <begin position="474"/>
        <end position="494"/>
    </location>
</feature>
<dbReference type="eggNOG" id="ENOG502QSM8">
    <property type="taxonomic scope" value="Eukaryota"/>
</dbReference>
<evidence type="ECO:0000313" key="2">
    <source>
        <dbReference type="EMBL" id="CCK70411.1"/>
    </source>
</evidence>